<evidence type="ECO:0000259" key="10">
    <source>
        <dbReference type="Pfam" id="PF00464"/>
    </source>
</evidence>
<dbReference type="EMBL" id="CP042997">
    <property type="protein sequence ID" value="QEH34404.1"/>
    <property type="molecule type" value="Genomic_DNA"/>
</dbReference>
<proteinExistence type="inferred from homology"/>
<dbReference type="PIRSF" id="PIRSF000412">
    <property type="entry name" value="SHMT"/>
    <property type="match status" value="1"/>
</dbReference>
<feature type="domain" description="Serine hydroxymethyltransferase-like" evidence="10">
    <location>
        <begin position="177"/>
        <end position="450"/>
    </location>
</feature>
<dbReference type="AlphaFoldDB" id="A0A5B9W2D0"/>
<keyword evidence="3 8" id="KW-0963">Cytoplasm</keyword>
<evidence type="ECO:0000256" key="5">
    <source>
        <dbReference type="ARBA" id="ARBA00022605"/>
    </source>
</evidence>
<accession>A0A5B9W2D0</accession>
<keyword evidence="6 8" id="KW-0808">Transferase</keyword>
<keyword evidence="12" id="KW-1185">Reference proteome</keyword>
<comment type="subcellular location">
    <subcellularLocation>
        <location evidence="8">Cytoplasm</location>
    </subcellularLocation>
</comment>
<dbReference type="PANTHER" id="PTHR11680:SF35">
    <property type="entry name" value="SERINE HYDROXYMETHYLTRANSFERASE 1"/>
    <property type="match status" value="1"/>
</dbReference>
<comment type="catalytic activity">
    <reaction evidence="8">
        <text>(6R)-5,10-methylene-5,6,7,8-tetrahydrofolate + glycine + H2O = (6S)-5,6,7,8-tetrahydrofolate + L-serine</text>
        <dbReference type="Rhea" id="RHEA:15481"/>
        <dbReference type="ChEBI" id="CHEBI:15377"/>
        <dbReference type="ChEBI" id="CHEBI:15636"/>
        <dbReference type="ChEBI" id="CHEBI:33384"/>
        <dbReference type="ChEBI" id="CHEBI:57305"/>
        <dbReference type="ChEBI" id="CHEBI:57453"/>
        <dbReference type="EC" id="2.1.2.1"/>
    </reaction>
</comment>
<dbReference type="InterPro" id="IPR015424">
    <property type="entry name" value="PyrdxlP-dep_Trfase"/>
</dbReference>
<evidence type="ECO:0000256" key="9">
    <source>
        <dbReference type="PIRSR" id="PIRSR000412-50"/>
    </source>
</evidence>
<dbReference type="GO" id="GO:0005829">
    <property type="term" value="C:cytosol"/>
    <property type="evidence" value="ECO:0007669"/>
    <property type="project" value="TreeGrafter"/>
</dbReference>
<dbReference type="SUPFAM" id="SSF53383">
    <property type="entry name" value="PLP-dependent transferases"/>
    <property type="match status" value="1"/>
</dbReference>
<feature type="site" description="Plays an important role in substrate specificity" evidence="8">
    <location>
        <position position="296"/>
    </location>
</feature>
<dbReference type="FunFam" id="3.40.640.10:FF:000060">
    <property type="entry name" value="Serine hydroxymethyltransferase"/>
    <property type="match status" value="1"/>
</dbReference>
<evidence type="ECO:0000313" key="11">
    <source>
        <dbReference type="EMBL" id="QEH34404.1"/>
    </source>
</evidence>
<dbReference type="GO" id="GO:0004372">
    <property type="term" value="F:glycine hydroxymethyltransferase activity"/>
    <property type="evidence" value="ECO:0007669"/>
    <property type="project" value="UniProtKB-UniRule"/>
</dbReference>
<dbReference type="GO" id="GO:0032259">
    <property type="term" value="P:methylation"/>
    <property type="evidence" value="ECO:0007669"/>
    <property type="project" value="UniProtKB-KW"/>
</dbReference>
<dbReference type="GO" id="GO:0019264">
    <property type="term" value="P:glycine biosynthetic process from serine"/>
    <property type="evidence" value="ECO:0007669"/>
    <property type="project" value="UniProtKB-UniRule"/>
</dbReference>
<comment type="caution">
    <text evidence="8">Lacks conserved residue(s) required for the propagation of feature annotation.</text>
</comment>
<comment type="pathway">
    <text evidence="8">One-carbon metabolism; tetrahydrofolate interconversion.</text>
</comment>
<evidence type="ECO:0000256" key="3">
    <source>
        <dbReference type="ARBA" id="ARBA00022490"/>
    </source>
</evidence>
<dbReference type="InterPro" id="IPR001085">
    <property type="entry name" value="Ser_HO-MeTrfase"/>
</dbReference>
<dbReference type="GO" id="GO:0035999">
    <property type="term" value="P:tetrahydrofolate interconversion"/>
    <property type="evidence" value="ECO:0007669"/>
    <property type="project" value="UniProtKB-UniRule"/>
</dbReference>
<dbReference type="PROSITE" id="PS00096">
    <property type="entry name" value="SHMT"/>
    <property type="match status" value="1"/>
</dbReference>
<dbReference type="EC" id="2.1.2.1" evidence="8"/>
<dbReference type="Proteomes" id="UP000324233">
    <property type="component" value="Chromosome"/>
</dbReference>
<keyword evidence="4 8" id="KW-0554">One-carbon metabolism</keyword>
<comment type="pathway">
    <text evidence="8">Amino-acid biosynthesis; glycine biosynthesis; glycine from L-serine: step 1/1.</text>
</comment>
<feature type="binding site" evidence="8">
    <location>
        <position position="185"/>
    </location>
    <ligand>
        <name>(6S)-5,6,7,8-tetrahydrofolate</name>
        <dbReference type="ChEBI" id="CHEBI:57453"/>
    </ligand>
</feature>
<dbReference type="RefSeq" id="WP_148594335.1">
    <property type="nucleotide sequence ID" value="NZ_CP042997.1"/>
</dbReference>
<dbReference type="PANTHER" id="PTHR11680">
    <property type="entry name" value="SERINE HYDROXYMETHYLTRANSFERASE"/>
    <property type="match status" value="1"/>
</dbReference>
<keyword evidence="7 8" id="KW-0663">Pyridoxal phosphate</keyword>
<protein>
    <recommendedName>
        <fullName evidence="8">Serine hydroxymethyltransferase</fullName>
        <shortName evidence="8">SHMT</shortName>
        <shortName evidence="8">Serine methylase</shortName>
        <ecNumber evidence="8">2.1.2.1</ecNumber>
    </recommendedName>
</protein>
<gene>
    <name evidence="8 11" type="primary">glyA</name>
    <name evidence="11" type="ORF">OJF2_29430</name>
</gene>
<feature type="binding site" evidence="8">
    <location>
        <position position="311"/>
    </location>
    <ligand>
        <name>(6S)-5,6,7,8-tetrahydrofolate</name>
        <dbReference type="ChEBI" id="CHEBI:57453"/>
    </ligand>
</feature>
<reference evidence="11 12" key="1">
    <citation type="submission" date="2019-08" db="EMBL/GenBank/DDBJ databases">
        <title>Deep-cultivation of Planctomycetes and their phenomic and genomic characterization uncovers novel biology.</title>
        <authorList>
            <person name="Wiegand S."/>
            <person name="Jogler M."/>
            <person name="Boedeker C."/>
            <person name="Pinto D."/>
            <person name="Vollmers J."/>
            <person name="Rivas-Marin E."/>
            <person name="Kohn T."/>
            <person name="Peeters S.H."/>
            <person name="Heuer A."/>
            <person name="Rast P."/>
            <person name="Oberbeckmann S."/>
            <person name="Bunk B."/>
            <person name="Jeske O."/>
            <person name="Meyerdierks A."/>
            <person name="Storesund J.E."/>
            <person name="Kallscheuer N."/>
            <person name="Luecker S."/>
            <person name="Lage O.M."/>
            <person name="Pohl T."/>
            <person name="Merkel B.J."/>
            <person name="Hornburger P."/>
            <person name="Mueller R.-W."/>
            <person name="Bruemmer F."/>
            <person name="Labrenz M."/>
            <person name="Spormann A.M."/>
            <person name="Op den Camp H."/>
            <person name="Overmann J."/>
            <person name="Amann R."/>
            <person name="Jetten M.S.M."/>
            <person name="Mascher T."/>
            <person name="Medema M.H."/>
            <person name="Devos D.P."/>
            <person name="Kaster A.-K."/>
            <person name="Ovreas L."/>
            <person name="Rohde M."/>
            <person name="Galperin M.Y."/>
            <person name="Jogler C."/>
        </authorList>
    </citation>
    <scope>NUCLEOTIDE SEQUENCE [LARGE SCALE GENOMIC DNA]</scope>
    <source>
        <strain evidence="11 12">OJF2</strain>
    </source>
</reference>
<feature type="modified residue" description="N6-(pyridoxal phosphate)lysine" evidence="8 9">
    <location>
        <position position="297"/>
    </location>
</feature>
<dbReference type="Gene3D" id="3.90.1150.10">
    <property type="entry name" value="Aspartate Aminotransferase, domain 1"/>
    <property type="match status" value="2"/>
</dbReference>
<evidence type="ECO:0000256" key="4">
    <source>
        <dbReference type="ARBA" id="ARBA00022563"/>
    </source>
</evidence>
<evidence type="ECO:0000256" key="6">
    <source>
        <dbReference type="ARBA" id="ARBA00022679"/>
    </source>
</evidence>
<dbReference type="CDD" id="cd00378">
    <property type="entry name" value="SHMT"/>
    <property type="match status" value="1"/>
</dbReference>
<dbReference type="GO" id="GO:0008168">
    <property type="term" value="F:methyltransferase activity"/>
    <property type="evidence" value="ECO:0007669"/>
    <property type="project" value="UniProtKB-KW"/>
</dbReference>
<evidence type="ECO:0000313" key="12">
    <source>
        <dbReference type="Proteomes" id="UP000324233"/>
    </source>
</evidence>
<dbReference type="OrthoDB" id="9803846at2"/>
<dbReference type="InterPro" id="IPR015422">
    <property type="entry name" value="PyrdxlP-dep_Trfase_small"/>
</dbReference>
<dbReference type="InterPro" id="IPR039429">
    <property type="entry name" value="SHMT-like_dom"/>
</dbReference>
<dbReference type="Gene3D" id="3.40.640.10">
    <property type="entry name" value="Type I PLP-dependent aspartate aminotransferase-like (Major domain)"/>
    <property type="match status" value="2"/>
</dbReference>
<name>A0A5B9W2D0_9BACT</name>
<evidence type="ECO:0000256" key="7">
    <source>
        <dbReference type="ARBA" id="ARBA00022898"/>
    </source>
</evidence>
<dbReference type="Pfam" id="PF00464">
    <property type="entry name" value="SHMT"/>
    <property type="match status" value="2"/>
</dbReference>
<dbReference type="NCBIfam" id="NF000586">
    <property type="entry name" value="PRK00011.1"/>
    <property type="match status" value="1"/>
</dbReference>
<comment type="function">
    <text evidence="8">Catalyzes the reversible interconversion of serine and glycine with tetrahydrofolate (THF) serving as the one-carbon carrier. This reaction serves as the major source of one-carbon groups required for the biosynthesis of purines, thymidylate, methionine, and other important biomolecules. Also exhibits THF-independent aldolase activity toward beta-hydroxyamino acids, producing glycine and aldehydes, via a retro-aldol mechanism.</text>
</comment>
<comment type="subunit">
    <text evidence="8">Homodimer.</text>
</comment>
<keyword evidence="11" id="KW-0489">Methyltransferase</keyword>
<dbReference type="UniPathway" id="UPA00288">
    <property type="reaction ID" value="UER01023"/>
</dbReference>
<dbReference type="UniPathway" id="UPA00193"/>
<evidence type="ECO:0000256" key="8">
    <source>
        <dbReference type="HAMAP-Rule" id="MF_00051"/>
    </source>
</evidence>
<dbReference type="InterPro" id="IPR019798">
    <property type="entry name" value="Ser_HO-MeTrfase_PLP_BS"/>
</dbReference>
<evidence type="ECO:0000256" key="1">
    <source>
        <dbReference type="ARBA" id="ARBA00001933"/>
    </source>
</evidence>
<dbReference type="NCBIfam" id="NF010094">
    <property type="entry name" value="PRK13580.1"/>
    <property type="match status" value="1"/>
</dbReference>
<dbReference type="InterPro" id="IPR049943">
    <property type="entry name" value="Ser_HO-MeTrfase-like"/>
</dbReference>
<feature type="binding site" evidence="8">
    <location>
        <begin position="189"/>
        <end position="191"/>
    </location>
    <ligand>
        <name>(6S)-5,6,7,8-tetrahydrofolate</name>
        <dbReference type="ChEBI" id="CHEBI:57453"/>
    </ligand>
</feature>
<dbReference type="InterPro" id="IPR015421">
    <property type="entry name" value="PyrdxlP-dep_Trfase_major"/>
</dbReference>
<dbReference type="HAMAP" id="MF_00051">
    <property type="entry name" value="SHMT"/>
    <property type="match status" value="1"/>
</dbReference>
<evidence type="ECO:0000256" key="2">
    <source>
        <dbReference type="ARBA" id="ARBA00006376"/>
    </source>
</evidence>
<feature type="domain" description="Serine hydroxymethyltransferase-like" evidence="10">
    <location>
        <begin position="35"/>
        <end position="139"/>
    </location>
</feature>
<sequence length="512" mass="55292">MHASSIRSYLGRKPAAEVAPGFLAYLANLDTVAAVAPDVARAVVQELADQRRNIKLIASENYSSLATQCAMGNLLTDKYAEGIPHHRFYAGCDNVDSVEDMANARARELFGAAHAYSQPHSGADANLVAFWAILRARVELPAMAKVLGAEDPEKLAPADWQKMPIAQWNEVRHALGNQRLLGMDLASGGHLTHGYRLNASGKMFEAHGYTVDRESLLLDYDAIEKQALEVKPLILLAGFSAYPRNINYRRMREIADKVGAVLMVDMAHFSGLVAGKVLKGEENPIEYADVVTTTTHKTLRGPRGGLVLCTEAFKEHVDRGCPLVLGGPLPHVMAAKAVAFTEALRPEFAAYAAKIVDNSRALAEAFLKQGLKVISGGTDNHLVLVDVGSALGITGRQAEEAVRRCGITLNRNPIPFDPNGPWYTSGLRFGTPAVTTLGMGPAEMAEIASVVADVLRAITPGTNKSGGRDKAKYTLDEAVEKKAHARIKALLDSFPVYPELDLPFLLEHFGAK</sequence>
<dbReference type="KEGG" id="agv:OJF2_29430"/>
<comment type="cofactor">
    <cofactor evidence="1 8 9">
        <name>pyridoxal 5'-phosphate</name>
        <dbReference type="ChEBI" id="CHEBI:597326"/>
    </cofactor>
</comment>
<organism evidence="11 12">
    <name type="scientific">Aquisphaera giovannonii</name>
    <dbReference type="NCBI Taxonomy" id="406548"/>
    <lineage>
        <taxon>Bacteria</taxon>
        <taxon>Pseudomonadati</taxon>
        <taxon>Planctomycetota</taxon>
        <taxon>Planctomycetia</taxon>
        <taxon>Isosphaerales</taxon>
        <taxon>Isosphaeraceae</taxon>
        <taxon>Aquisphaera</taxon>
    </lineage>
</organism>
<dbReference type="GO" id="GO:0030170">
    <property type="term" value="F:pyridoxal phosphate binding"/>
    <property type="evidence" value="ECO:0007669"/>
    <property type="project" value="UniProtKB-UniRule"/>
</dbReference>
<keyword evidence="5 8" id="KW-0028">Amino-acid biosynthesis</keyword>
<comment type="similarity">
    <text evidence="2 8">Belongs to the SHMT family.</text>
</comment>